<dbReference type="SUPFAM" id="SSF110849">
    <property type="entry name" value="ParB/Sulfiredoxin"/>
    <property type="match status" value="1"/>
</dbReference>
<dbReference type="Gene3D" id="1.10.10.2830">
    <property type="match status" value="1"/>
</dbReference>
<dbReference type="Gene3D" id="3.90.1530.30">
    <property type="match status" value="1"/>
</dbReference>
<dbReference type="InterPro" id="IPR004437">
    <property type="entry name" value="ParB/RepB/Spo0J"/>
</dbReference>
<dbReference type="GO" id="GO:0007059">
    <property type="term" value="P:chromosome segregation"/>
    <property type="evidence" value="ECO:0007669"/>
    <property type="project" value="TreeGrafter"/>
</dbReference>
<dbReference type="GO" id="GO:0005694">
    <property type="term" value="C:chromosome"/>
    <property type="evidence" value="ECO:0007669"/>
    <property type="project" value="TreeGrafter"/>
</dbReference>
<dbReference type="InterPro" id="IPR041468">
    <property type="entry name" value="HTH_ParB/Spo0J"/>
</dbReference>
<dbReference type="GO" id="GO:0003677">
    <property type="term" value="F:DNA binding"/>
    <property type="evidence" value="ECO:0007669"/>
    <property type="project" value="InterPro"/>
</dbReference>
<dbReference type="Pfam" id="PF17762">
    <property type="entry name" value="HTH_ParB"/>
    <property type="match status" value="1"/>
</dbReference>
<dbReference type="PANTHER" id="PTHR33375">
    <property type="entry name" value="CHROMOSOME-PARTITIONING PROTEIN PARB-RELATED"/>
    <property type="match status" value="1"/>
</dbReference>
<dbReference type="SMART" id="SM00470">
    <property type="entry name" value="ParB"/>
    <property type="match status" value="1"/>
</dbReference>
<evidence type="ECO:0000256" key="1">
    <source>
        <dbReference type="ARBA" id="ARBA00006295"/>
    </source>
</evidence>
<dbReference type="Proteomes" id="UP000436822">
    <property type="component" value="Unassembled WGS sequence"/>
</dbReference>
<dbReference type="NCBIfam" id="TIGR00180">
    <property type="entry name" value="parB_part"/>
    <property type="match status" value="1"/>
</dbReference>
<dbReference type="CDD" id="cd16406">
    <property type="entry name" value="ParB_N_like"/>
    <property type="match status" value="1"/>
</dbReference>
<keyword evidence="4" id="KW-1185">Reference proteome</keyword>
<organism evidence="3 4">
    <name type="scientific">Litoreibacter roseus</name>
    <dbReference type="NCBI Taxonomy" id="2601869"/>
    <lineage>
        <taxon>Bacteria</taxon>
        <taxon>Pseudomonadati</taxon>
        <taxon>Pseudomonadota</taxon>
        <taxon>Alphaproteobacteria</taxon>
        <taxon>Rhodobacterales</taxon>
        <taxon>Roseobacteraceae</taxon>
        <taxon>Litoreibacter</taxon>
    </lineage>
</organism>
<dbReference type="EMBL" id="BLJE01000008">
    <property type="protein sequence ID" value="GFE67211.1"/>
    <property type="molecule type" value="Genomic_DNA"/>
</dbReference>
<name>A0A6N6JLL7_9RHOB</name>
<dbReference type="OrthoDB" id="9813122at2"/>
<evidence type="ECO:0000313" key="3">
    <source>
        <dbReference type="EMBL" id="GFE67211.1"/>
    </source>
</evidence>
<proteinExistence type="inferred from homology"/>
<dbReference type="InterPro" id="IPR003115">
    <property type="entry name" value="ParB_N"/>
</dbReference>
<dbReference type="InterPro" id="IPR050336">
    <property type="entry name" value="Chromosome_partition/occlusion"/>
</dbReference>
<gene>
    <name evidence="3" type="ORF">KIN_42850</name>
</gene>
<comment type="caution">
    <text evidence="3">The sequence shown here is derived from an EMBL/GenBank/DDBJ whole genome shotgun (WGS) entry which is preliminary data.</text>
</comment>
<dbReference type="InterPro" id="IPR036086">
    <property type="entry name" value="ParB/Sulfiredoxin_sf"/>
</dbReference>
<sequence>MTKQDPLPTETSVIEQVPLDSLTLSDLNPRKTVSEAHIDTLAASIARFGLIQNLAGLRQPDGRVEIVAGGCRLRALQQIVAKAETPSPATVPVRLTEDPEEAAVWASAENAAREALTPADEIRAFGAMAAKGASVADIALAFAVSDARVYQRLALAALPQPVLDALAAGEITLGAAKAFTLSQDAALTQKLLDQIKDQPISEAQLKSALNPDAVSNSDRRARFVGQEAYEAAGGSLTRDLFSDAVYFADPGLLDDLFAKALEAERTALIEGAGWLWAEAKPEPWLNYYEIDQAKLARVYPVAGDLTEDEAEDYDTLAEMCEAGVLDATGEARLAALQAILDGEYTDDQKAVSGCFVVVNQSGRPEVTAGLVRPEDKTAAIKAGVLTAPARPAPAPKSPYSQKLTADMQAIRLAAVQAALLAKPELVLDLLGFGVSEASGSFETVFGLRLERPSNAPSVEDGYAREPRLDHGIDATAYWSEGTRVEDLTEAFNAFRAEGKKARNAHITEAIARSLPYQAGGDAFFDQIAAEAGADIRKHWTPTAENFFARVSADHLTELLCAFLDCDARDARVMAFSKLKKAEKAEKMEKLIADPVTQKLMGLTSEQKENLAVWVPDCL</sequence>
<reference evidence="3 4" key="1">
    <citation type="submission" date="2019-12" db="EMBL/GenBank/DDBJ databases">
        <title>Litoreibacter badius sp. nov., a novel bacteriochlorophyll a-containing bacterium in the genus Litoreibacter.</title>
        <authorList>
            <person name="Kanamuro M."/>
            <person name="Takabe Y."/>
            <person name="Mori K."/>
            <person name="Takaichi S."/>
            <person name="Hanada S."/>
        </authorList>
    </citation>
    <scope>NUCLEOTIDE SEQUENCE [LARGE SCALE GENOMIC DNA]</scope>
    <source>
        <strain evidence="3 4">K6</strain>
    </source>
</reference>
<protein>
    <submittedName>
        <fullName evidence="3">Chromosome partitioning protein ParB</fullName>
    </submittedName>
</protein>
<accession>A0A6N6JLL7</accession>
<dbReference type="PANTHER" id="PTHR33375:SF7">
    <property type="entry name" value="CHROMOSOME 2-PARTITIONING PROTEIN PARB-RELATED"/>
    <property type="match status" value="1"/>
</dbReference>
<dbReference type="AlphaFoldDB" id="A0A6N6JLL7"/>
<dbReference type="Pfam" id="PF02195">
    <property type="entry name" value="ParB_N"/>
    <property type="match status" value="1"/>
</dbReference>
<dbReference type="SUPFAM" id="SSF109709">
    <property type="entry name" value="KorB DNA-binding domain-like"/>
    <property type="match status" value="1"/>
</dbReference>
<evidence type="ECO:0000259" key="2">
    <source>
        <dbReference type="SMART" id="SM00470"/>
    </source>
</evidence>
<evidence type="ECO:0000313" key="4">
    <source>
        <dbReference type="Proteomes" id="UP000436822"/>
    </source>
</evidence>
<feature type="domain" description="ParB-like N-terminal" evidence="2">
    <location>
        <begin position="15"/>
        <end position="111"/>
    </location>
</feature>
<dbReference type="RefSeq" id="WP_159810949.1">
    <property type="nucleotide sequence ID" value="NZ_BLJE01000008.1"/>
</dbReference>
<comment type="similarity">
    <text evidence="1">Belongs to the ParB family.</text>
</comment>